<keyword evidence="2" id="KW-1185">Reference proteome</keyword>
<gene>
    <name evidence="1" type="ORF">CDAR_95041</name>
</gene>
<accession>A0AAV4PME6</accession>
<evidence type="ECO:0000313" key="1">
    <source>
        <dbReference type="EMBL" id="GIX97034.1"/>
    </source>
</evidence>
<reference evidence="1 2" key="1">
    <citation type="submission" date="2021-06" db="EMBL/GenBank/DDBJ databases">
        <title>Caerostris darwini draft genome.</title>
        <authorList>
            <person name="Kono N."/>
            <person name="Arakawa K."/>
        </authorList>
    </citation>
    <scope>NUCLEOTIDE SEQUENCE [LARGE SCALE GENOMIC DNA]</scope>
</reference>
<sequence length="92" mass="10520">MPWTSPWQREAVAREMLSRAVTKTMSSFDPSIQKGGIPAQECMRGFRFRNGKASKQSVAVVDSVTVEWEKSPHYGESDCRNDCKRVNFLQKH</sequence>
<organism evidence="1 2">
    <name type="scientific">Caerostris darwini</name>
    <dbReference type="NCBI Taxonomy" id="1538125"/>
    <lineage>
        <taxon>Eukaryota</taxon>
        <taxon>Metazoa</taxon>
        <taxon>Ecdysozoa</taxon>
        <taxon>Arthropoda</taxon>
        <taxon>Chelicerata</taxon>
        <taxon>Arachnida</taxon>
        <taxon>Araneae</taxon>
        <taxon>Araneomorphae</taxon>
        <taxon>Entelegynae</taxon>
        <taxon>Araneoidea</taxon>
        <taxon>Araneidae</taxon>
        <taxon>Caerostris</taxon>
    </lineage>
</organism>
<name>A0AAV4PME6_9ARAC</name>
<dbReference type="EMBL" id="BPLQ01003002">
    <property type="protein sequence ID" value="GIX97034.1"/>
    <property type="molecule type" value="Genomic_DNA"/>
</dbReference>
<protein>
    <submittedName>
        <fullName evidence="1">Uncharacterized protein</fullName>
    </submittedName>
</protein>
<comment type="caution">
    <text evidence="1">The sequence shown here is derived from an EMBL/GenBank/DDBJ whole genome shotgun (WGS) entry which is preliminary data.</text>
</comment>
<evidence type="ECO:0000313" key="2">
    <source>
        <dbReference type="Proteomes" id="UP001054837"/>
    </source>
</evidence>
<dbReference type="AlphaFoldDB" id="A0AAV4PME6"/>
<dbReference type="Proteomes" id="UP001054837">
    <property type="component" value="Unassembled WGS sequence"/>
</dbReference>
<proteinExistence type="predicted"/>